<dbReference type="Pfam" id="PF08534">
    <property type="entry name" value="Redoxin"/>
    <property type="match status" value="1"/>
</dbReference>
<dbReference type="Gene3D" id="3.40.30.10">
    <property type="entry name" value="Glutaredoxin"/>
    <property type="match status" value="1"/>
</dbReference>
<dbReference type="InterPro" id="IPR013740">
    <property type="entry name" value="Redoxin"/>
</dbReference>
<keyword evidence="3" id="KW-1015">Disulfide bond</keyword>
<keyword evidence="4" id="KW-0676">Redox-active center</keyword>
<sequence length="534" mass="61498">MNYKCVFLLLLSTLLFTCRSTEDPVEIQAQPVNISGKIENYQGIYNTGKMTYFDAVTRTIKDEIFPIDSLGNFAISFPLTHPVINSIYFDLEGGYYNDFLVRPNTDYSLTFRGQELVFNGASGADNREMSDFKEALHAAMGEKLERADTLHNAGLSISDYIDDQKELEAEKMAFLENYREEHQLSEAVLAALRSEIRFKTAHAWINYRYTYESGAPRPRKSLPENFYSDLFTAYPVSNLEDIQTRVCIDYLANIMSVLSRESIDPDDKVLYFKNNTNLSPEELELIRRLFEGDRSVTNKQEFKDLAREHNDALRELDIKYRLHALLQNVQQVPTALARDLVIGQGIAEHYYENSLVPTDEEWAQIAGHIHYPSILEHLKAQSPEQMEIKDPETVADAGGEAVEVNLEAVREKYIDKYKGKVIYIDFYATWCGPCRQEIPHAKRLHQEFKDEAVVFLNLCAQSKEQDWENMKKQYALEGENYFLTNEEFYLLSATYQVDAFPTYVLIDKSGAVVNYDALRPSSTKALYDRIRELL</sequence>
<keyword evidence="2" id="KW-0201">Cytochrome c-type biogenesis</keyword>
<evidence type="ECO:0000256" key="1">
    <source>
        <dbReference type="ARBA" id="ARBA00004196"/>
    </source>
</evidence>
<reference evidence="7 8" key="1">
    <citation type="submission" date="2017-10" db="EMBL/GenBank/DDBJ databases">
        <title>The draft genome sequence of Lewinella nigricans NBRC 102662.</title>
        <authorList>
            <person name="Wang K."/>
        </authorList>
    </citation>
    <scope>NUCLEOTIDE SEQUENCE [LARGE SCALE GENOMIC DNA]</scope>
    <source>
        <strain evidence="7 8">NBRC 102662</strain>
    </source>
</reference>
<evidence type="ECO:0000313" key="7">
    <source>
        <dbReference type="EMBL" id="PHN07184.1"/>
    </source>
</evidence>
<dbReference type="GO" id="GO:0030313">
    <property type="term" value="C:cell envelope"/>
    <property type="evidence" value="ECO:0007669"/>
    <property type="project" value="UniProtKB-SubCell"/>
</dbReference>
<dbReference type="RefSeq" id="WP_099149518.1">
    <property type="nucleotide sequence ID" value="NZ_PDUD01000011.1"/>
</dbReference>
<dbReference type="OrthoDB" id="1120316at2"/>
<dbReference type="CDD" id="cd02966">
    <property type="entry name" value="TlpA_like_family"/>
    <property type="match status" value="1"/>
</dbReference>
<accession>A0A2D0NF99</accession>
<evidence type="ECO:0000256" key="4">
    <source>
        <dbReference type="ARBA" id="ARBA00023284"/>
    </source>
</evidence>
<dbReference type="GO" id="GO:0017004">
    <property type="term" value="P:cytochrome complex assembly"/>
    <property type="evidence" value="ECO:0007669"/>
    <property type="project" value="UniProtKB-KW"/>
</dbReference>
<dbReference type="PROSITE" id="PS51352">
    <property type="entry name" value="THIOREDOXIN_2"/>
    <property type="match status" value="1"/>
</dbReference>
<evidence type="ECO:0000256" key="3">
    <source>
        <dbReference type="ARBA" id="ARBA00023157"/>
    </source>
</evidence>
<comment type="caution">
    <text evidence="7">The sequence shown here is derived from an EMBL/GenBank/DDBJ whole genome shotgun (WGS) entry which is preliminary data.</text>
</comment>
<dbReference type="PANTHER" id="PTHR42852:SF6">
    <property type="entry name" value="THIOL:DISULFIDE INTERCHANGE PROTEIN DSBE"/>
    <property type="match status" value="1"/>
</dbReference>
<name>A0A2D0NF99_FLAN2</name>
<keyword evidence="5" id="KW-0732">Signal</keyword>
<dbReference type="PANTHER" id="PTHR42852">
    <property type="entry name" value="THIOL:DISULFIDE INTERCHANGE PROTEIN DSBE"/>
    <property type="match status" value="1"/>
</dbReference>
<feature type="domain" description="Thioredoxin" evidence="6">
    <location>
        <begin position="382"/>
        <end position="534"/>
    </location>
</feature>
<evidence type="ECO:0000313" key="8">
    <source>
        <dbReference type="Proteomes" id="UP000223913"/>
    </source>
</evidence>
<evidence type="ECO:0000256" key="2">
    <source>
        <dbReference type="ARBA" id="ARBA00022748"/>
    </source>
</evidence>
<dbReference type="InterPro" id="IPR050553">
    <property type="entry name" value="Thioredoxin_ResA/DsbE_sf"/>
</dbReference>
<gene>
    <name evidence="7" type="ORF">CRP01_08135</name>
</gene>
<dbReference type="InterPro" id="IPR036249">
    <property type="entry name" value="Thioredoxin-like_sf"/>
</dbReference>
<dbReference type="SUPFAM" id="SSF52833">
    <property type="entry name" value="Thioredoxin-like"/>
    <property type="match status" value="1"/>
</dbReference>
<evidence type="ECO:0000259" key="6">
    <source>
        <dbReference type="PROSITE" id="PS51352"/>
    </source>
</evidence>
<dbReference type="GO" id="GO:0016491">
    <property type="term" value="F:oxidoreductase activity"/>
    <property type="evidence" value="ECO:0007669"/>
    <property type="project" value="InterPro"/>
</dbReference>
<keyword evidence="8" id="KW-1185">Reference proteome</keyword>
<organism evidence="7 8">
    <name type="scientific">Flavilitoribacter nigricans (strain ATCC 23147 / DSM 23189 / NBRC 102662 / NCIMB 1420 / SS-2)</name>
    <name type="common">Lewinella nigricans</name>
    <dbReference type="NCBI Taxonomy" id="1122177"/>
    <lineage>
        <taxon>Bacteria</taxon>
        <taxon>Pseudomonadati</taxon>
        <taxon>Bacteroidota</taxon>
        <taxon>Saprospiria</taxon>
        <taxon>Saprospirales</taxon>
        <taxon>Lewinellaceae</taxon>
        <taxon>Flavilitoribacter</taxon>
    </lineage>
</organism>
<dbReference type="Proteomes" id="UP000223913">
    <property type="component" value="Unassembled WGS sequence"/>
</dbReference>
<dbReference type="AlphaFoldDB" id="A0A2D0NF99"/>
<feature type="chain" id="PRO_5012293802" description="Thioredoxin domain-containing protein" evidence="5">
    <location>
        <begin position="21"/>
        <end position="534"/>
    </location>
</feature>
<dbReference type="InterPro" id="IPR013766">
    <property type="entry name" value="Thioredoxin_domain"/>
</dbReference>
<protein>
    <recommendedName>
        <fullName evidence="6">Thioredoxin domain-containing protein</fullName>
    </recommendedName>
</protein>
<proteinExistence type="predicted"/>
<feature type="signal peptide" evidence="5">
    <location>
        <begin position="1"/>
        <end position="20"/>
    </location>
</feature>
<dbReference type="EMBL" id="PDUD01000011">
    <property type="protein sequence ID" value="PHN07184.1"/>
    <property type="molecule type" value="Genomic_DNA"/>
</dbReference>
<comment type="subcellular location">
    <subcellularLocation>
        <location evidence="1">Cell envelope</location>
    </subcellularLocation>
</comment>
<evidence type="ECO:0000256" key="5">
    <source>
        <dbReference type="SAM" id="SignalP"/>
    </source>
</evidence>